<dbReference type="AlphaFoldDB" id="A0AAE0N891"/>
<dbReference type="PANTHER" id="PTHR37842">
    <property type="match status" value="1"/>
</dbReference>
<dbReference type="InterPro" id="IPR041437">
    <property type="entry name" value="GH115_C"/>
</dbReference>
<evidence type="ECO:0000313" key="3">
    <source>
        <dbReference type="EMBL" id="KAK3373723.1"/>
    </source>
</evidence>
<dbReference type="InterPro" id="IPR029018">
    <property type="entry name" value="Hex-like_dom2"/>
</dbReference>
<keyword evidence="4" id="KW-1185">Reference proteome</keyword>
<evidence type="ECO:0000256" key="1">
    <source>
        <dbReference type="ARBA" id="ARBA00022801"/>
    </source>
</evidence>
<gene>
    <name evidence="3" type="ORF">B0T24DRAFT_272332</name>
</gene>
<dbReference type="Gene3D" id="1.20.58.2150">
    <property type="match status" value="1"/>
</dbReference>
<evidence type="ECO:0000313" key="4">
    <source>
        <dbReference type="Proteomes" id="UP001287356"/>
    </source>
</evidence>
<dbReference type="Pfam" id="PF17829">
    <property type="entry name" value="GH115_C"/>
    <property type="match status" value="1"/>
</dbReference>
<keyword evidence="1" id="KW-0378">Hydrolase</keyword>
<name>A0AAE0N891_9PEZI</name>
<accession>A0AAE0N891</accession>
<dbReference type="PANTHER" id="PTHR37842:SF2">
    <property type="entry name" value="GYLCOSYL HYDROLASE 115 C-TERMINAL DOMAIN-CONTAINING PROTEIN"/>
    <property type="match status" value="1"/>
</dbReference>
<organism evidence="3 4">
    <name type="scientific">Lasiosphaeria ovina</name>
    <dbReference type="NCBI Taxonomy" id="92902"/>
    <lineage>
        <taxon>Eukaryota</taxon>
        <taxon>Fungi</taxon>
        <taxon>Dikarya</taxon>
        <taxon>Ascomycota</taxon>
        <taxon>Pezizomycotina</taxon>
        <taxon>Sordariomycetes</taxon>
        <taxon>Sordariomycetidae</taxon>
        <taxon>Sordariales</taxon>
        <taxon>Lasiosphaeriaceae</taxon>
        <taxon>Lasiosphaeria</taxon>
    </lineage>
</organism>
<dbReference type="Gene3D" id="3.30.379.10">
    <property type="entry name" value="Chitobiase/beta-hexosaminidase domain 2-like"/>
    <property type="match status" value="1"/>
</dbReference>
<dbReference type="InterPro" id="IPR031924">
    <property type="entry name" value="GH115"/>
</dbReference>
<comment type="caution">
    <text evidence="3">The sequence shown here is derived from an EMBL/GenBank/DDBJ whole genome shotgun (WGS) entry which is preliminary data.</text>
</comment>
<dbReference type="InterPro" id="IPR042301">
    <property type="entry name" value="GH115_sf"/>
</dbReference>
<protein>
    <recommendedName>
        <fullName evidence="2">Gylcosyl hydrolase 115 C-terminal domain-containing protein</fullName>
    </recommendedName>
</protein>
<proteinExistence type="predicted"/>
<evidence type="ECO:0000259" key="2">
    <source>
        <dbReference type="Pfam" id="PF17829"/>
    </source>
</evidence>
<dbReference type="Gene3D" id="2.60.120.1620">
    <property type="match status" value="1"/>
</dbReference>
<feature type="domain" description="Gylcosyl hydrolase 115 C-terminal" evidence="2">
    <location>
        <begin position="820"/>
        <end position="990"/>
    </location>
</feature>
<reference evidence="3" key="2">
    <citation type="submission" date="2023-06" db="EMBL/GenBank/DDBJ databases">
        <authorList>
            <consortium name="Lawrence Berkeley National Laboratory"/>
            <person name="Haridas S."/>
            <person name="Hensen N."/>
            <person name="Bonometti L."/>
            <person name="Westerberg I."/>
            <person name="Brannstrom I.O."/>
            <person name="Guillou S."/>
            <person name="Cros-Aarteil S."/>
            <person name="Calhoun S."/>
            <person name="Kuo A."/>
            <person name="Mondo S."/>
            <person name="Pangilinan J."/>
            <person name="Riley R."/>
            <person name="Labutti K."/>
            <person name="Andreopoulos B."/>
            <person name="Lipzen A."/>
            <person name="Chen C."/>
            <person name="Yanf M."/>
            <person name="Daum C."/>
            <person name="Ng V."/>
            <person name="Clum A."/>
            <person name="Steindorff A."/>
            <person name="Ohm R."/>
            <person name="Martin F."/>
            <person name="Silar P."/>
            <person name="Natvig D."/>
            <person name="Lalanne C."/>
            <person name="Gautier V."/>
            <person name="Ament-Velasquez S.L."/>
            <person name="Kruys A."/>
            <person name="Hutchinson M.I."/>
            <person name="Powell A.J."/>
            <person name="Barry K."/>
            <person name="Miller A.N."/>
            <person name="Grigoriev I.V."/>
            <person name="Debuchy R."/>
            <person name="Gladieux P."/>
            <person name="Thoren M.H."/>
            <person name="Johannesson H."/>
        </authorList>
    </citation>
    <scope>NUCLEOTIDE SEQUENCE</scope>
    <source>
        <strain evidence="3">CBS 958.72</strain>
    </source>
</reference>
<reference evidence="3" key="1">
    <citation type="journal article" date="2023" name="Mol. Phylogenet. Evol.">
        <title>Genome-scale phylogeny and comparative genomics of the fungal order Sordariales.</title>
        <authorList>
            <person name="Hensen N."/>
            <person name="Bonometti L."/>
            <person name="Westerberg I."/>
            <person name="Brannstrom I.O."/>
            <person name="Guillou S."/>
            <person name="Cros-Aarteil S."/>
            <person name="Calhoun S."/>
            <person name="Haridas S."/>
            <person name="Kuo A."/>
            <person name="Mondo S."/>
            <person name="Pangilinan J."/>
            <person name="Riley R."/>
            <person name="LaButti K."/>
            <person name="Andreopoulos B."/>
            <person name="Lipzen A."/>
            <person name="Chen C."/>
            <person name="Yan M."/>
            <person name="Daum C."/>
            <person name="Ng V."/>
            <person name="Clum A."/>
            <person name="Steindorff A."/>
            <person name="Ohm R.A."/>
            <person name="Martin F."/>
            <person name="Silar P."/>
            <person name="Natvig D.O."/>
            <person name="Lalanne C."/>
            <person name="Gautier V."/>
            <person name="Ament-Velasquez S.L."/>
            <person name="Kruys A."/>
            <person name="Hutchinson M.I."/>
            <person name="Powell A.J."/>
            <person name="Barry K."/>
            <person name="Miller A.N."/>
            <person name="Grigoriev I.V."/>
            <person name="Debuchy R."/>
            <person name="Gladieux P."/>
            <person name="Hiltunen Thoren M."/>
            <person name="Johannesson H."/>
        </authorList>
    </citation>
    <scope>NUCLEOTIDE SEQUENCE</scope>
    <source>
        <strain evidence="3">CBS 958.72</strain>
    </source>
</reference>
<dbReference type="Proteomes" id="UP001287356">
    <property type="component" value="Unassembled WGS sequence"/>
</dbReference>
<dbReference type="Pfam" id="PF15979">
    <property type="entry name" value="Glyco_hydro_115"/>
    <property type="match status" value="1"/>
</dbReference>
<dbReference type="GO" id="GO:0016787">
    <property type="term" value="F:hydrolase activity"/>
    <property type="evidence" value="ECO:0007669"/>
    <property type="project" value="UniProtKB-KW"/>
</dbReference>
<dbReference type="EMBL" id="JAULSN010000004">
    <property type="protein sequence ID" value="KAK3373723.1"/>
    <property type="molecule type" value="Genomic_DNA"/>
</dbReference>
<dbReference type="Gene3D" id="3.20.20.520">
    <property type="entry name" value="Glycosyl hydrolase family 115"/>
    <property type="match status" value="1"/>
</dbReference>
<sequence>MKRKKDAMASCARFVGIVASIVSLGLVAGGSASITKPSAFTFSADGTGLQLGGPSLAPEIRVAPNDFPGVIRAANELAVDFGKVLGVNATVVVADWASTSSSKASASGSRPIIVVGTVGRSSLIDNLAASRKLDTAAVANKWETFSYQVVQAPWDGRDSIFAILGSDLRGTTFGVYDVSEQIGVSPWYWWADAPPTARKYIWASSTGAHTEGPPSVKFRGIFLNDESPCLTSWGHAKYKDSKYGSPFITDFYKRIFELVLRLKGNYVWPAMWSSMFYLDDANNGPTATEYGIFMGTSHHEPMARADKEQGRFLKGSWDWKSNKAGVQAFMEEGATRSKNWSTIYTLGMRGSGDAASATLTSSALEEVIGWQQSTLTKALGKPLSQIPQAWVMYKEVPGYWQKGMKVSDDVTLLWSDDNRGNIRRVPIANETARVGGSGMYYHFDYVGDPRNYKWINTIQLQKTWEQMTLAYDRGIQNIWLANVGDLKGLELPTAHFMALAWDRNSFEDPGSTTKWLKTWSGGQFGEAAAEATAAIMTTYGRLISRMKYEDLSRTPFAFGTTNYDEAELNFKEWTDLLAKAQAVYDGLPAGAQDSFFEVVLHPVMAGRGVYEIYTKTALGAKYADQHRASANQLARDVQSAFAADSAITKRFHGLLGGKWNHMMDQLHIGYNNWQDPSSQTLPRLTYVTTAAKNALMGVAARGSAASFPTAATLTLSPPQSPFAPPGRQSWLDVFARDNGSFTYSVASNVSFVTVSSPQQALTAPGSASDARLLVSVDWAAAPSGSSVAALKVSNLNATGTTATVLVPIDNPALPADFTTGHVEAGGVVSIEAEHFSAPSSDASYVVVPDYGRTRSGVRLPTKSASQVPAKGPVLVYPFYTFSTASAAAALTIYLSPSENANPSSPNRYAFSVDGGAATTVQPVPLGDAGNEPAGWSDAVVRNAYVKTSTLGKLAPGRHELRVWLLEPTMVLTKLVLDVGGLQSSLLGPPESMRVGA</sequence>